<proteinExistence type="predicted"/>
<gene>
    <name evidence="1" type="ORF">JD82_04916</name>
</gene>
<dbReference type="EMBL" id="VLJV01000001">
    <property type="protein sequence ID" value="TWH23024.1"/>
    <property type="molecule type" value="Genomic_DNA"/>
</dbReference>
<evidence type="ECO:0000313" key="1">
    <source>
        <dbReference type="EMBL" id="TWH23024.1"/>
    </source>
</evidence>
<feature type="non-terminal residue" evidence="1">
    <location>
        <position position="65"/>
    </location>
</feature>
<dbReference type="AlphaFoldDB" id="A0A660CKM4"/>
<reference evidence="1 2" key="1">
    <citation type="submission" date="2019-07" db="EMBL/GenBank/DDBJ databases">
        <title>R&amp;d 2014.</title>
        <authorList>
            <person name="Klenk H.-P."/>
        </authorList>
    </citation>
    <scope>NUCLEOTIDE SEQUENCE [LARGE SCALE GENOMIC DNA]</scope>
    <source>
        <strain evidence="1 2">DSM 43194</strain>
    </source>
</reference>
<protein>
    <submittedName>
        <fullName evidence="1">Long-chain acyl-CoA synthetase</fullName>
    </submittedName>
</protein>
<name>A0A660CKM4_9PSEU</name>
<dbReference type="Proteomes" id="UP000317303">
    <property type="component" value="Unassembled WGS sequence"/>
</dbReference>
<accession>A0A660CKM4</accession>
<keyword evidence="2" id="KW-1185">Reference proteome</keyword>
<comment type="caution">
    <text evidence="1">The sequence shown here is derived from an EMBL/GenBank/DDBJ whole genome shotgun (WGS) entry which is preliminary data.</text>
</comment>
<organism evidence="1 2">
    <name type="scientific">Prauserella rugosa</name>
    <dbReference type="NCBI Taxonomy" id="43354"/>
    <lineage>
        <taxon>Bacteria</taxon>
        <taxon>Bacillati</taxon>
        <taxon>Actinomycetota</taxon>
        <taxon>Actinomycetes</taxon>
        <taxon>Pseudonocardiales</taxon>
        <taxon>Pseudonocardiaceae</taxon>
        <taxon>Prauserella</taxon>
    </lineage>
</organism>
<sequence>MLAPVRQMLGLDRLFLASSGAAALPVEVLYFIAGLGVEIHEVWACPRPRRAVTANTAGAFRAGTV</sequence>
<evidence type="ECO:0000313" key="2">
    <source>
        <dbReference type="Proteomes" id="UP000317303"/>
    </source>
</evidence>